<name>A0A1Y6BCE6_9BACT</name>
<dbReference type="EMBL" id="FWZT01000002">
    <property type="protein sequence ID" value="SME96607.1"/>
    <property type="molecule type" value="Genomic_DNA"/>
</dbReference>
<organism evidence="2 3">
    <name type="scientific">Pseudobacteriovorax antillogorgiicola</name>
    <dbReference type="NCBI Taxonomy" id="1513793"/>
    <lineage>
        <taxon>Bacteria</taxon>
        <taxon>Pseudomonadati</taxon>
        <taxon>Bdellovibrionota</taxon>
        <taxon>Oligoflexia</taxon>
        <taxon>Oligoflexales</taxon>
        <taxon>Pseudobacteriovoracaceae</taxon>
        <taxon>Pseudobacteriovorax</taxon>
    </lineage>
</organism>
<proteinExistence type="predicted"/>
<evidence type="ECO:0000313" key="3">
    <source>
        <dbReference type="Proteomes" id="UP000192907"/>
    </source>
</evidence>
<evidence type="ECO:0000259" key="1">
    <source>
        <dbReference type="Pfam" id="PF00583"/>
    </source>
</evidence>
<dbReference type="SUPFAM" id="SSF55729">
    <property type="entry name" value="Acyl-CoA N-acyltransferases (Nat)"/>
    <property type="match status" value="1"/>
</dbReference>
<dbReference type="Proteomes" id="UP000192907">
    <property type="component" value="Unassembled WGS sequence"/>
</dbReference>
<evidence type="ECO:0000313" key="2">
    <source>
        <dbReference type="EMBL" id="SME96607.1"/>
    </source>
</evidence>
<sequence length="304" mass="35044">MFEQMLKLRLGVLEEIPGFRNDASMTKILGDYFAAIYKYRQGEIAFLEKEGEWLAYVMASRFYHRFYGSVLTQFVLDFKPEFSDEAVPMIRNFIESYAKSEQFSLVELYAPCFALVEGLASNWRIAATSYGGDPALSLKEAKTLAKKDAFKDNDIELVTADDPEQVDRIMALKIEAFKENPELCWYWNCDQYQTQEFMRLMNSLDRQETFLLKKKSRIVGYGGINFDAHNAYWGPTSGVDLVLSPKLRGKGLSYPLYAHLFEAMIARGAKFYKGATHNPAVIKVASYFNRWPLYYQLLPKDLKI</sequence>
<dbReference type="AlphaFoldDB" id="A0A1Y6BCE6"/>
<dbReference type="InterPro" id="IPR016181">
    <property type="entry name" value="Acyl_CoA_acyltransferase"/>
</dbReference>
<dbReference type="GO" id="GO:0016747">
    <property type="term" value="F:acyltransferase activity, transferring groups other than amino-acyl groups"/>
    <property type="evidence" value="ECO:0007669"/>
    <property type="project" value="InterPro"/>
</dbReference>
<feature type="domain" description="N-acetyltransferase" evidence="1">
    <location>
        <begin position="192"/>
        <end position="282"/>
    </location>
</feature>
<dbReference type="Gene3D" id="3.40.630.30">
    <property type="match status" value="1"/>
</dbReference>
<accession>A0A1Y6BCE6</accession>
<protein>
    <recommendedName>
        <fullName evidence="1">N-acetyltransferase domain-containing protein</fullName>
    </recommendedName>
</protein>
<keyword evidence="3" id="KW-1185">Reference proteome</keyword>
<reference evidence="3" key="1">
    <citation type="submission" date="2017-04" db="EMBL/GenBank/DDBJ databases">
        <authorList>
            <person name="Varghese N."/>
            <person name="Submissions S."/>
        </authorList>
    </citation>
    <scope>NUCLEOTIDE SEQUENCE [LARGE SCALE GENOMIC DNA]</scope>
    <source>
        <strain evidence="3">RKEM611</strain>
    </source>
</reference>
<dbReference type="RefSeq" id="WP_132315178.1">
    <property type="nucleotide sequence ID" value="NZ_FWZT01000002.1"/>
</dbReference>
<dbReference type="InterPro" id="IPR000182">
    <property type="entry name" value="GNAT_dom"/>
</dbReference>
<gene>
    <name evidence="2" type="ORF">SAMN06296036_102299</name>
</gene>
<dbReference type="Pfam" id="PF00583">
    <property type="entry name" value="Acetyltransf_1"/>
    <property type="match status" value="1"/>
</dbReference>